<name>A0A8B8EFT6_CRAVI</name>
<feature type="transmembrane region" description="Helical" evidence="1">
    <location>
        <begin position="116"/>
        <end position="135"/>
    </location>
</feature>
<gene>
    <name evidence="3" type="primary">LOC111134057</name>
</gene>
<keyword evidence="1" id="KW-0472">Membrane</keyword>
<protein>
    <submittedName>
        <fullName evidence="3">Uncharacterized protein LOC111134057</fullName>
    </submittedName>
</protein>
<dbReference type="RefSeq" id="XP_022338554.1">
    <property type="nucleotide sequence ID" value="XM_022482846.1"/>
</dbReference>
<sequence length="206" mass="23763">MYTEYINGVFSPNKKRKSLEEPTEWSKIRKYQLFYGDIRTNTKKKIYMLTKIGTGIGIWYSVTEAYIVGSSRKPGFGTVQYFAQRLARNVPLGGFAFMTFGGLWYAWNTYYNEDDAMGVIFAANTAWALNAGPILRKWRRVHAFFPWAFVLGILHCNPLPQGYPIGRSVQYKRSNPRHYEVDLLGNKMKPLTGIKYDVEDEEDGLI</sequence>
<keyword evidence="1" id="KW-0812">Transmembrane</keyword>
<dbReference type="Proteomes" id="UP000694844">
    <property type="component" value="Chromosome 5"/>
</dbReference>
<dbReference type="OrthoDB" id="6146298at2759"/>
<evidence type="ECO:0000313" key="2">
    <source>
        <dbReference type="Proteomes" id="UP000694844"/>
    </source>
</evidence>
<feature type="transmembrane region" description="Helical" evidence="1">
    <location>
        <begin position="90"/>
        <end position="110"/>
    </location>
</feature>
<reference evidence="3" key="1">
    <citation type="submission" date="2025-08" db="UniProtKB">
        <authorList>
            <consortium name="RefSeq"/>
        </authorList>
    </citation>
    <scope>IDENTIFICATION</scope>
    <source>
        <tissue evidence="3">Whole sample</tissue>
    </source>
</reference>
<dbReference type="AlphaFoldDB" id="A0A8B8EFT6"/>
<evidence type="ECO:0000313" key="3">
    <source>
        <dbReference type="RefSeq" id="XP_022338554.1"/>
    </source>
</evidence>
<dbReference type="GeneID" id="111134057"/>
<keyword evidence="2" id="KW-1185">Reference proteome</keyword>
<keyword evidence="1" id="KW-1133">Transmembrane helix</keyword>
<accession>A0A8B8EFT6</accession>
<dbReference type="KEGG" id="cvn:111134057"/>
<evidence type="ECO:0000256" key="1">
    <source>
        <dbReference type="SAM" id="Phobius"/>
    </source>
</evidence>
<organism evidence="2 3">
    <name type="scientific">Crassostrea virginica</name>
    <name type="common">Eastern oyster</name>
    <dbReference type="NCBI Taxonomy" id="6565"/>
    <lineage>
        <taxon>Eukaryota</taxon>
        <taxon>Metazoa</taxon>
        <taxon>Spiralia</taxon>
        <taxon>Lophotrochozoa</taxon>
        <taxon>Mollusca</taxon>
        <taxon>Bivalvia</taxon>
        <taxon>Autobranchia</taxon>
        <taxon>Pteriomorphia</taxon>
        <taxon>Ostreida</taxon>
        <taxon>Ostreoidea</taxon>
        <taxon>Ostreidae</taxon>
        <taxon>Crassostrea</taxon>
    </lineage>
</organism>
<proteinExistence type="predicted"/>